<feature type="region of interest" description="Disordered" evidence="13">
    <location>
        <begin position="1236"/>
        <end position="1273"/>
    </location>
</feature>
<sequence>MERQSRLMSFFQSLDRILSQKNGAKTTQEEVQQIRCLSSKILQHVSSSQDKIHRDIIAKNVGYIDLLLTVLATSRDGCTTQNIVYILSEVVGKTNTGKRASCLVAQGASHVLLQLIVYESKESQVSEELLFSVHQVLSKIGPKDRKFGVKARLSGALSVTLNLVKNLTNLKILHPVVHVLKLYAINSVNASYLGKNGAISHLFKLLALSNRKYVTLSKYALDTMVQLVKSKSNSARAIGQGGVPLLLTMYADWHRVDTKNRHVNIRKAILSTLKHITNLRSGRRALIEADGVSLLYSFCQEVADSRELETLVFMASIIMRKCFPRNRLPLVSLRSVVGFSLPQSEFHVVDAGEGQADENGGYESSVDNDDDVSSEEDIDARRAESDDENENENSKLPPCERSSDDLNMYAEFFSEQSEFNSILEEEASYGIEDTIILPSTFEYSSLDTRCSGLRSSQSANSLLKKPSNRSLSPLIRISDGQRLTESISDLKIVGSSSSFDDGKELRRPNLNSNPKRRSEGDLRPLMAPNALRSAEKVEISPKSTKKPLHSKNSPKAKRRGSKTKSVKEKREKKPRSGNHPVVHKIISEDYDSLADENSEEDAGEDMEGNDPPPSPAAPVVNAAEYAKIAALTRSVGRFNKIAYPELKGSASPPFKEAFYEKRFGTQRQKIFEDIDRFINPEKPLDRVVYDLDSIVSTAGSTYTSAYSTHSNDDEERVRNRSYCEHLGFNSQFESGNLRKAIQVRQYEYDLILNPDVNTNHHHQWFYFEVSQMEAGVRYRFNIVNCEKVNSQFNFGMRPVVYSVVEAMNGRPHWLRSGSEICYYKNHFVRSSQTTGGVRGKVYFTGTFTMTFKHERDVCYIAYHYPYPYTTMMYHLQDVEKNYDSSQIFYKRQKLTQTLAGNDVPVLTITSHPHTYDKKGIQQLKNRSYIYLSSRVHPGESNASWVMRGTINFLMSDKPSAQALRDMYIFKIVPMLNPDGVINGNHRCSLTAEDLNRRWLHPCPHLHPTIFHSKGLLQYLNLINRSPLVFCDYHGHSRRKNVFLYGCSPSLSWMTNDFNNPAVVGNRMEDQGYKTLPKILQTLAPAFSFSNCNFVVEKSKESTARVVVWRECGVMRSYTMESTYCGCDQGNYKGYHINTRQHEEMGRRFCEALARVRSRHYQKPLLPLTITADLLTSTGSDMQEPPVLTENSSTKDDEQEETEIPVFKKRAKLLIFLSVAIRVEEGATCVESVMVEPLALQSNTSSSADNEEEDEEEVEEEEEEEELNEEFLSN</sequence>
<feature type="region of interest" description="Disordered" evidence="13">
    <location>
        <begin position="498"/>
        <end position="618"/>
    </location>
</feature>
<keyword evidence="5" id="KW-0645">Protease</keyword>
<keyword evidence="6" id="KW-0479">Metal-binding</keyword>
<comment type="subcellular location">
    <subcellularLocation>
        <location evidence="2">Cytoplasm</location>
    </subcellularLocation>
</comment>
<dbReference type="PROSITE" id="PS52035">
    <property type="entry name" value="PEPTIDASE_M14"/>
    <property type="match status" value="1"/>
</dbReference>
<feature type="compositionally biased region" description="Acidic residues" evidence="13">
    <location>
        <begin position="1248"/>
        <end position="1273"/>
    </location>
</feature>
<dbReference type="Gene3D" id="2.60.40.3120">
    <property type="match status" value="1"/>
</dbReference>
<feature type="domain" description="Peptidase M14" evidence="14">
    <location>
        <begin position="864"/>
        <end position="1156"/>
    </location>
</feature>
<dbReference type="EnsemblMetazoa" id="CapteT228599">
    <property type="protein sequence ID" value="CapteP228599"/>
    <property type="gene ID" value="CapteG228599"/>
</dbReference>
<dbReference type="EMBL" id="AMQN01002247">
    <property type="status" value="NOT_ANNOTATED_CDS"/>
    <property type="molecule type" value="Genomic_DNA"/>
</dbReference>
<evidence type="ECO:0000259" key="14">
    <source>
        <dbReference type="PROSITE" id="PS52035"/>
    </source>
</evidence>
<feature type="compositionally biased region" description="Acidic residues" evidence="13">
    <location>
        <begin position="588"/>
        <end position="608"/>
    </location>
</feature>
<evidence type="ECO:0000256" key="9">
    <source>
        <dbReference type="ARBA" id="ARBA00023049"/>
    </source>
</evidence>
<dbReference type="InterPro" id="IPR040626">
    <property type="entry name" value="Pepdidase_M14_N"/>
</dbReference>
<dbReference type="Gene3D" id="3.40.630.10">
    <property type="entry name" value="Zn peptidases"/>
    <property type="match status" value="1"/>
</dbReference>
<dbReference type="GO" id="GO:0008270">
    <property type="term" value="F:zinc ion binding"/>
    <property type="evidence" value="ECO:0007669"/>
    <property type="project" value="InterPro"/>
</dbReference>
<dbReference type="EC" id="3.4.17.24" evidence="11"/>
<keyword evidence="7" id="KW-0378">Hydrolase</keyword>
<keyword evidence="9" id="KW-0482">Metalloprotease</keyword>
<evidence type="ECO:0000256" key="5">
    <source>
        <dbReference type="ARBA" id="ARBA00022670"/>
    </source>
</evidence>
<feature type="active site" description="Proton donor/acceptor" evidence="12">
    <location>
        <position position="1120"/>
    </location>
</feature>
<dbReference type="STRING" id="283909.R7TRE8"/>
<evidence type="ECO:0000256" key="10">
    <source>
        <dbReference type="ARBA" id="ARBA00024524"/>
    </source>
</evidence>
<reference evidence="17" key="1">
    <citation type="submission" date="2012-12" db="EMBL/GenBank/DDBJ databases">
        <authorList>
            <person name="Hellsten U."/>
            <person name="Grimwood J."/>
            <person name="Chapman J.A."/>
            <person name="Shapiro H."/>
            <person name="Aerts A."/>
            <person name="Otillar R.P."/>
            <person name="Terry A.Y."/>
            <person name="Boore J.L."/>
            <person name="Simakov O."/>
            <person name="Marletaz F."/>
            <person name="Cho S.-J."/>
            <person name="Edsinger-Gonzales E."/>
            <person name="Havlak P."/>
            <person name="Kuo D.-H."/>
            <person name="Larsson T."/>
            <person name="Lv J."/>
            <person name="Arendt D."/>
            <person name="Savage R."/>
            <person name="Osoegawa K."/>
            <person name="de Jong P."/>
            <person name="Lindberg D.R."/>
            <person name="Seaver E.C."/>
            <person name="Weisblat D.A."/>
            <person name="Putnam N.H."/>
            <person name="Grigoriev I.V."/>
            <person name="Rokhsar D.S."/>
        </authorList>
    </citation>
    <scope>NUCLEOTIDE SEQUENCE</scope>
    <source>
        <strain evidence="17">I ESC-2004</strain>
    </source>
</reference>
<dbReference type="PANTHER" id="PTHR12756:SF11">
    <property type="entry name" value="CYTOSOLIC CARBOXYPEPTIDASE 1"/>
    <property type="match status" value="1"/>
</dbReference>
<dbReference type="OrthoDB" id="10253041at2759"/>
<dbReference type="CDD" id="cd06906">
    <property type="entry name" value="M14_Nna1"/>
    <property type="match status" value="1"/>
</dbReference>
<dbReference type="GO" id="GO:0004181">
    <property type="term" value="F:metallocarboxypeptidase activity"/>
    <property type="evidence" value="ECO:0007669"/>
    <property type="project" value="InterPro"/>
</dbReference>
<evidence type="ECO:0000256" key="12">
    <source>
        <dbReference type="PROSITE-ProRule" id="PRU01379"/>
    </source>
</evidence>
<dbReference type="GO" id="GO:0006508">
    <property type="term" value="P:proteolysis"/>
    <property type="evidence" value="ECO:0007669"/>
    <property type="project" value="UniProtKB-KW"/>
</dbReference>
<feature type="region of interest" description="Disordered" evidence="13">
    <location>
        <begin position="353"/>
        <end position="403"/>
    </location>
</feature>
<evidence type="ECO:0000256" key="13">
    <source>
        <dbReference type="SAM" id="MobiDB-lite"/>
    </source>
</evidence>
<dbReference type="InterPro" id="IPR016024">
    <property type="entry name" value="ARM-type_fold"/>
</dbReference>
<evidence type="ECO:0000256" key="2">
    <source>
        <dbReference type="ARBA" id="ARBA00004496"/>
    </source>
</evidence>
<comment type="cofactor">
    <cofactor evidence="1">
        <name>Zn(2+)</name>
        <dbReference type="ChEBI" id="CHEBI:29105"/>
    </cofactor>
</comment>
<dbReference type="Pfam" id="PF25571">
    <property type="entry name" value="TPR_CCP1_N"/>
    <property type="match status" value="1"/>
</dbReference>
<dbReference type="SUPFAM" id="SSF53187">
    <property type="entry name" value="Zn-dependent exopeptidases"/>
    <property type="match status" value="1"/>
</dbReference>
<dbReference type="AlphaFoldDB" id="R7TRE8"/>
<accession>R7TRE8</accession>
<dbReference type="InterPro" id="IPR011989">
    <property type="entry name" value="ARM-like"/>
</dbReference>
<evidence type="ECO:0000256" key="7">
    <source>
        <dbReference type="ARBA" id="ARBA00022801"/>
    </source>
</evidence>
<evidence type="ECO:0000313" key="17">
    <source>
        <dbReference type="Proteomes" id="UP000014760"/>
    </source>
</evidence>
<dbReference type="EMBL" id="KB308810">
    <property type="protein sequence ID" value="ELT96483.1"/>
    <property type="molecule type" value="Genomic_DNA"/>
</dbReference>
<keyword evidence="8" id="KW-0862">Zinc</keyword>
<dbReference type="SUPFAM" id="SSF48371">
    <property type="entry name" value="ARM repeat"/>
    <property type="match status" value="1"/>
</dbReference>
<dbReference type="InterPro" id="IPR000834">
    <property type="entry name" value="Peptidase_M14"/>
</dbReference>
<evidence type="ECO:0000256" key="11">
    <source>
        <dbReference type="ARBA" id="ARBA00026108"/>
    </source>
</evidence>
<reference evidence="16" key="3">
    <citation type="submission" date="2015-06" db="UniProtKB">
        <authorList>
            <consortium name="EnsemblMetazoa"/>
        </authorList>
    </citation>
    <scope>IDENTIFICATION</scope>
</reference>
<reference evidence="15 17" key="2">
    <citation type="journal article" date="2013" name="Nature">
        <title>Insights into bilaterian evolution from three spiralian genomes.</title>
        <authorList>
            <person name="Simakov O."/>
            <person name="Marletaz F."/>
            <person name="Cho S.J."/>
            <person name="Edsinger-Gonzales E."/>
            <person name="Havlak P."/>
            <person name="Hellsten U."/>
            <person name="Kuo D.H."/>
            <person name="Larsson T."/>
            <person name="Lv J."/>
            <person name="Arendt D."/>
            <person name="Savage R."/>
            <person name="Osoegawa K."/>
            <person name="de Jong P."/>
            <person name="Grimwood J."/>
            <person name="Chapman J.A."/>
            <person name="Shapiro H."/>
            <person name="Aerts A."/>
            <person name="Otillar R.P."/>
            <person name="Terry A.Y."/>
            <person name="Boore J.L."/>
            <person name="Grigoriev I.V."/>
            <person name="Lindberg D.R."/>
            <person name="Seaver E.C."/>
            <person name="Weisblat D.A."/>
            <person name="Putnam N.H."/>
            <person name="Rokhsar D.S."/>
        </authorList>
    </citation>
    <scope>NUCLEOTIDE SEQUENCE</scope>
    <source>
        <strain evidence="15 17">I ESC-2004</strain>
    </source>
</reference>
<proteinExistence type="inferred from homology"/>
<feature type="region of interest" description="Disordered" evidence="13">
    <location>
        <begin position="1176"/>
        <end position="1202"/>
    </location>
</feature>
<comment type="similarity">
    <text evidence="3 12">Belongs to the peptidase M14 family.</text>
</comment>
<feature type="compositionally biased region" description="Basic residues" evidence="13">
    <location>
        <begin position="543"/>
        <end position="564"/>
    </location>
</feature>
<keyword evidence="17" id="KW-1185">Reference proteome</keyword>
<evidence type="ECO:0000256" key="1">
    <source>
        <dbReference type="ARBA" id="ARBA00001947"/>
    </source>
</evidence>
<dbReference type="GO" id="GO:0005737">
    <property type="term" value="C:cytoplasm"/>
    <property type="evidence" value="ECO:0007669"/>
    <property type="project" value="UniProtKB-SubCell"/>
</dbReference>
<dbReference type="OMA" id="LEYNMPS"/>
<feature type="compositionally biased region" description="Acidic residues" evidence="13">
    <location>
        <begin position="366"/>
        <end position="378"/>
    </location>
</feature>
<evidence type="ECO:0000256" key="4">
    <source>
        <dbReference type="ARBA" id="ARBA00022490"/>
    </source>
</evidence>
<dbReference type="InterPro" id="IPR050821">
    <property type="entry name" value="Cytosolic_carboxypeptidase"/>
</dbReference>
<dbReference type="Pfam" id="PF18027">
    <property type="entry name" value="Pepdidase_M14_N"/>
    <property type="match status" value="1"/>
</dbReference>
<dbReference type="InterPro" id="IPR033852">
    <property type="entry name" value="CBPC1/4"/>
</dbReference>
<evidence type="ECO:0000256" key="3">
    <source>
        <dbReference type="ARBA" id="ARBA00005988"/>
    </source>
</evidence>
<dbReference type="Gene3D" id="1.25.10.10">
    <property type="entry name" value="Leucine-rich Repeat Variant"/>
    <property type="match status" value="1"/>
</dbReference>
<dbReference type="Proteomes" id="UP000014760">
    <property type="component" value="Unassembled WGS sequence"/>
</dbReference>
<evidence type="ECO:0000256" key="6">
    <source>
        <dbReference type="ARBA" id="ARBA00022723"/>
    </source>
</evidence>
<dbReference type="PANTHER" id="PTHR12756">
    <property type="entry name" value="CYTOSOLIC CARBOXYPEPTIDASE"/>
    <property type="match status" value="1"/>
</dbReference>
<evidence type="ECO:0000256" key="8">
    <source>
        <dbReference type="ARBA" id="ARBA00022833"/>
    </source>
</evidence>
<name>R7TRE8_CAPTE</name>
<evidence type="ECO:0000313" key="16">
    <source>
        <dbReference type="EnsemblMetazoa" id="CapteP228599"/>
    </source>
</evidence>
<dbReference type="HOGENOM" id="CLU_007391_0_0_1"/>
<organism evidence="15">
    <name type="scientific">Capitella teleta</name>
    <name type="common">Polychaete worm</name>
    <dbReference type="NCBI Taxonomy" id="283909"/>
    <lineage>
        <taxon>Eukaryota</taxon>
        <taxon>Metazoa</taxon>
        <taxon>Spiralia</taxon>
        <taxon>Lophotrochozoa</taxon>
        <taxon>Annelida</taxon>
        <taxon>Polychaeta</taxon>
        <taxon>Sedentaria</taxon>
        <taxon>Scolecida</taxon>
        <taxon>Capitellidae</taxon>
        <taxon>Capitella</taxon>
    </lineage>
</organism>
<evidence type="ECO:0000313" key="15">
    <source>
        <dbReference type="EMBL" id="ELT96483.1"/>
    </source>
</evidence>
<protein>
    <recommendedName>
        <fullName evidence="11">tubulin-glutamate carboxypeptidase</fullName>
        <ecNumber evidence="11">3.4.17.24</ecNumber>
    </recommendedName>
</protein>
<dbReference type="Pfam" id="PF00246">
    <property type="entry name" value="Peptidase_M14"/>
    <property type="match status" value="1"/>
</dbReference>
<comment type="catalytic activity">
    <reaction evidence="10">
        <text>C-terminal L-alpha-aminoacyl-L-glutamyl-L-glutamyl-[tubulin] + H2O = C-terminal L-alpha-aminoacyl-L-glutamyl-[tubulin] + L-glutamate</text>
        <dbReference type="Rhea" id="RHEA:63792"/>
        <dbReference type="Rhea" id="RHEA-COMP:16435"/>
        <dbReference type="Rhea" id="RHEA-COMP:16436"/>
        <dbReference type="ChEBI" id="CHEBI:15377"/>
        <dbReference type="ChEBI" id="CHEBI:29985"/>
        <dbReference type="ChEBI" id="CHEBI:149555"/>
        <dbReference type="ChEBI" id="CHEBI:149556"/>
        <dbReference type="EC" id="3.4.17.24"/>
    </reaction>
    <physiologicalReaction direction="left-to-right" evidence="10">
        <dbReference type="Rhea" id="RHEA:63793"/>
    </physiologicalReaction>
</comment>
<keyword evidence="4" id="KW-0963">Cytoplasm</keyword>
<gene>
    <name evidence="15" type="ORF">CAPTEDRAFT_228599</name>
</gene>